<evidence type="ECO:0000313" key="2">
    <source>
        <dbReference type="EMBL" id="MBL7626027.1"/>
    </source>
</evidence>
<dbReference type="RefSeq" id="WP_203001791.1">
    <property type="nucleotide sequence ID" value="NZ_JADWYU010000083.1"/>
</dbReference>
<dbReference type="Proteomes" id="UP000604475">
    <property type="component" value="Unassembled WGS sequence"/>
</dbReference>
<protein>
    <submittedName>
        <fullName evidence="2">GNAT family N-acetyltransferase</fullName>
    </submittedName>
</protein>
<gene>
    <name evidence="2" type="ORF">I7412_02310</name>
</gene>
<dbReference type="PANTHER" id="PTHR43792:SF1">
    <property type="entry name" value="N-ACETYLTRANSFERASE DOMAIN-CONTAINING PROTEIN"/>
    <property type="match status" value="1"/>
</dbReference>
<dbReference type="PROSITE" id="PS51186">
    <property type="entry name" value="GNAT"/>
    <property type="match status" value="1"/>
</dbReference>
<accession>A0A937ULQ5</accession>
<feature type="domain" description="N-acetyltransferase" evidence="1">
    <location>
        <begin position="22"/>
        <end position="185"/>
    </location>
</feature>
<dbReference type="InterPro" id="IPR000182">
    <property type="entry name" value="GNAT_dom"/>
</dbReference>
<dbReference type="PANTHER" id="PTHR43792">
    <property type="entry name" value="GNAT FAMILY, PUTATIVE (AFU_ORTHOLOGUE AFUA_3G00765)-RELATED-RELATED"/>
    <property type="match status" value="1"/>
</dbReference>
<evidence type="ECO:0000259" key="1">
    <source>
        <dbReference type="PROSITE" id="PS51186"/>
    </source>
</evidence>
<dbReference type="Gene3D" id="3.40.630.30">
    <property type="match status" value="1"/>
</dbReference>
<dbReference type="AlphaFoldDB" id="A0A937ULQ5"/>
<dbReference type="SUPFAM" id="SSF55729">
    <property type="entry name" value="Acyl-CoA N-acyltransferases (Nat)"/>
    <property type="match status" value="1"/>
</dbReference>
<evidence type="ECO:0000313" key="3">
    <source>
        <dbReference type="Proteomes" id="UP000604475"/>
    </source>
</evidence>
<dbReference type="InterPro" id="IPR051531">
    <property type="entry name" value="N-acetyltransferase"/>
</dbReference>
<sequence>MTQPEPTLGPLRPSYPIETARLLLRPIDPVGDVDGLHAYRSRPDVCRYIPPEPASREQIAERLTNPDLVRSELEHEGQMLSLAVVLKETGELIGDLVFFWRSAQHRGGEIGYVLHPDLHGKGYATEAARALLALAFDEFGLRRVTARIDAENHASAAVLRKLGMRQEAVLVENEWFKGRWSTEIDFAILEREWRAPRTQDGGSASNDSSLGRDHP</sequence>
<proteinExistence type="predicted"/>
<dbReference type="EMBL" id="JAEACQ010000122">
    <property type="protein sequence ID" value="MBL7626027.1"/>
    <property type="molecule type" value="Genomic_DNA"/>
</dbReference>
<keyword evidence="3" id="KW-1185">Reference proteome</keyword>
<reference evidence="2" key="1">
    <citation type="submission" date="2020-12" db="EMBL/GenBank/DDBJ databases">
        <title>Genomic characterization of non-nitrogen-fixing Frankia strains.</title>
        <authorList>
            <person name="Carlos-Shanley C."/>
            <person name="Guerra T."/>
            <person name="Hahn D."/>
        </authorList>
    </citation>
    <scope>NUCLEOTIDE SEQUENCE</scope>
    <source>
        <strain evidence="2">CN6</strain>
    </source>
</reference>
<name>A0A937ULQ5_9ACTN</name>
<dbReference type="GO" id="GO:0016747">
    <property type="term" value="F:acyltransferase activity, transferring groups other than amino-acyl groups"/>
    <property type="evidence" value="ECO:0007669"/>
    <property type="project" value="InterPro"/>
</dbReference>
<dbReference type="Pfam" id="PF13302">
    <property type="entry name" value="Acetyltransf_3"/>
    <property type="match status" value="1"/>
</dbReference>
<comment type="caution">
    <text evidence="2">The sequence shown here is derived from an EMBL/GenBank/DDBJ whole genome shotgun (WGS) entry which is preliminary data.</text>
</comment>
<organism evidence="2 3">
    <name type="scientific">Frankia nepalensis</name>
    <dbReference type="NCBI Taxonomy" id="1836974"/>
    <lineage>
        <taxon>Bacteria</taxon>
        <taxon>Bacillati</taxon>
        <taxon>Actinomycetota</taxon>
        <taxon>Actinomycetes</taxon>
        <taxon>Frankiales</taxon>
        <taxon>Frankiaceae</taxon>
        <taxon>Frankia</taxon>
    </lineage>
</organism>
<dbReference type="InterPro" id="IPR016181">
    <property type="entry name" value="Acyl_CoA_acyltransferase"/>
</dbReference>